<gene>
    <name evidence="2" type="ORF">Aglo03_24730</name>
</gene>
<feature type="compositionally biased region" description="Basic and acidic residues" evidence="1">
    <location>
        <begin position="79"/>
        <end position="106"/>
    </location>
</feature>
<organism evidence="2 3">
    <name type="scientific">Actinokineospora globicatena</name>
    <dbReference type="NCBI Taxonomy" id="103729"/>
    <lineage>
        <taxon>Bacteria</taxon>
        <taxon>Bacillati</taxon>
        <taxon>Actinomycetota</taxon>
        <taxon>Actinomycetes</taxon>
        <taxon>Pseudonocardiales</taxon>
        <taxon>Pseudonocardiaceae</taxon>
        <taxon>Actinokineospora</taxon>
    </lineage>
</organism>
<accession>A0A9W6QN91</accession>
<feature type="region of interest" description="Disordered" evidence="1">
    <location>
        <begin position="32"/>
        <end position="106"/>
    </location>
</feature>
<feature type="compositionally biased region" description="Basic and acidic residues" evidence="1">
    <location>
        <begin position="40"/>
        <end position="51"/>
    </location>
</feature>
<proteinExistence type="predicted"/>
<reference evidence="2" key="1">
    <citation type="submission" date="2023-02" db="EMBL/GenBank/DDBJ databases">
        <title>Actinokineospora globicatena NBRC 15670.</title>
        <authorList>
            <person name="Ichikawa N."/>
            <person name="Sato H."/>
            <person name="Tonouchi N."/>
        </authorList>
    </citation>
    <scope>NUCLEOTIDE SEQUENCE</scope>
    <source>
        <strain evidence="2">NBRC 15670</strain>
    </source>
</reference>
<sequence>MEADQLRQIAAGQAPPCQVHVPDLVAAVLADQDGEGGLVGDRRDQGGDRLRGGVNGDPPAWAASRAAQDDAVARWPGSYRKDRPDPGHSDNERAAPKRERAARSLR</sequence>
<dbReference type="AlphaFoldDB" id="A0A9W6QN91"/>
<protein>
    <submittedName>
        <fullName evidence="2">Uncharacterized protein</fullName>
    </submittedName>
</protein>
<dbReference type="EMBL" id="BSSD01000003">
    <property type="protein sequence ID" value="GLW91657.1"/>
    <property type="molecule type" value="Genomic_DNA"/>
</dbReference>
<keyword evidence="3" id="KW-1185">Reference proteome</keyword>
<comment type="caution">
    <text evidence="2">The sequence shown here is derived from an EMBL/GenBank/DDBJ whole genome shotgun (WGS) entry which is preliminary data.</text>
</comment>
<dbReference type="Proteomes" id="UP001165042">
    <property type="component" value="Unassembled WGS sequence"/>
</dbReference>
<name>A0A9W6QN91_9PSEU</name>
<evidence type="ECO:0000313" key="2">
    <source>
        <dbReference type="EMBL" id="GLW91657.1"/>
    </source>
</evidence>
<evidence type="ECO:0000256" key="1">
    <source>
        <dbReference type="SAM" id="MobiDB-lite"/>
    </source>
</evidence>
<evidence type="ECO:0000313" key="3">
    <source>
        <dbReference type="Proteomes" id="UP001165042"/>
    </source>
</evidence>